<dbReference type="Pfam" id="PF04468">
    <property type="entry name" value="PSP1"/>
    <property type="match status" value="1"/>
</dbReference>
<comment type="caution">
    <text evidence="2">The sequence shown here is derived from an EMBL/GenBank/DDBJ whole genome shotgun (WGS) entry which is preliminary data.</text>
</comment>
<reference evidence="2 3" key="1">
    <citation type="submission" date="2019-05" db="EMBL/GenBank/DDBJ databases">
        <title>We sequenced the genome of Paenibacillus hemerocallicola KCTC 33185 for further insight into its adaptation and study the phylogeny of Paenibacillus.</title>
        <authorList>
            <person name="Narsing Rao M.P."/>
        </authorList>
    </citation>
    <scope>NUCLEOTIDE SEQUENCE [LARGE SCALE GENOMIC DNA]</scope>
    <source>
        <strain evidence="2 3">KCTC 33185</strain>
    </source>
</reference>
<name>A0A5C4TFV3_9BACL</name>
<accession>A0A5C4TFV3</accession>
<dbReference type="OrthoDB" id="5196567at2"/>
<dbReference type="EMBL" id="VDCQ01000005">
    <property type="protein sequence ID" value="TNJ67380.1"/>
    <property type="molecule type" value="Genomic_DNA"/>
</dbReference>
<proteinExistence type="predicted"/>
<dbReference type="InterPro" id="IPR007557">
    <property type="entry name" value="PSP1_C"/>
</dbReference>
<evidence type="ECO:0000259" key="1">
    <source>
        <dbReference type="Pfam" id="PF04468"/>
    </source>
</evidence>
<dbReference type="Proteomes" id="UP000307943">
    <property type="component" value="Unassembled WGS sequence"/>
</dbReference>
<evidence type="ECO:0000313" key="2">
    <source>
        <dbReference type="EMBL" id="TNJ67380.1"/>
    </source>
</evidence>
<sequence>MKLSKWLLRLYPASWRSRYEEEFLAMLGEYRSLRLSDVFDVMLGAVDAHIQCRRSDPKRMHNDLLPRGAGSMQIEHHAGSLDKDFAKRLFEEGISKHKLAMEYVDVDYKRYDGDEKEILTLFFKADDRLDLKPICIDLAGVYKQKIRLRQTARISPKKQD</sequence>
<keyword evidence="3" id="KW-1185">Reference proteome</keyword>
<dbReference type="RefSeq" id="WP_139601093.1">
    <property type="nucleotide sequence ID" value="NZ_VDCQ01000005.1"/>
</dbReference>
<feature type="domain" description="PSP1 C-terminal" evidence="1">
    <location>
        <begin position="82"/>
        <end position="150"/>
    </location>
</feature>
<protein>
    <recommendedName>
        <fullName evidence="1">PSP1 C-terminal domain-containing protein</fullName>
    </recommendedName>
</protein>
<organism evidence="2 3">
    <name type="scientific">Paenibacillus hemerocallicola</name>
    <dbReference type="NCBI Taxonomy" id="1172614"/>
    <lineage>
        <taxon>Bacteria</taxon>
        <taxon>Bacillati</taxon>
        <taxon>Bacillota</taxon>
        <taxon>Bacilli</taxon>
        <taxon>Bacillales</taxon>
        <taxon>Paenibacillaceae</taxon>
        <taxon>Paenibacillus</taxon>
    </lineage>
</organism>
<evidence type="ECO:0000313" key="3">
    <source>
        <dbReference type="Proteomes" id="UP000307943"/>
    </source>
</evidence>
<gene>
    <name evidence="2" type="ORF">FE784_05335</name>
</gene>
<dbReference type="AlphaFoldDB" id="A0A5C4TFV3"/>